<dbReference type="SUPFAM" id="SSF57756">
    <property type="entry name" value="Retrovirus zinc finger-like domains"/>
    <property type="match status" value="1"/>
</dbReference>
<reference evidence="6" key="1">
    <citation type="submission" date="2020-06" db="EMBL/GenBank/DDBJ databases">
        <authorList>
            <person name="Li T."/>
            <person name="Hu X."/>
            <person name="Zhang T."/>
            <person name="Song X."/>
            <person name="Zhang H."/>
            <person name="Dai N."/>
            <person name="Sheng W."/>
            <person name="Hou X."/>
            <person name="Wei L."/>
        </authorList>
    </citation>
    <scope>NUCLEOTIDE SEQUENCE</scope>
    <source>
        <strain evidence="6">G02</strain>
        <tissue evidence="6">Leaf</tissue>
    </source>
</reference>
<dbReference type="InterPro" id="IPR036875">
    <property type="entry name" value="Znf_CCHC_sf"/>
</dbReference>
<dbReference type="GO" id="GO:0008270">
    <property type="term" value="F:zinc ion binding"/>
    <property type="evidence" value="ECO:0007669"/>
    <property type="project" value="UniProtKB-KW"/>
</dbReference>
<dbReference type="PANTHER" id="PTHR42648:SF28">
    <property type="entry name" value="TRANSPOSON-ENCODED PROTEIN WITH RIBONUCLEASE H-LIKE AND RETROVIRUS ZINC FINGER-LIKE DOMAINS"/>
    <property type="match status" value="1"/>
</dbReference>
<feature type="region of interest" description="Disordered" evidence="4">
    <location>
        <begin position="1"/>
        <end position="30"/>
    </location>
</feature>
<keyword evidence="2" id="KW-0378">Hydrolase</keyword>
<keyword evidence="3" id="KW-0863">Zinc-finger</keyword>
<reference evidence="6" key="2">
    <citation type="journal article" date="2024" name="Plant">
        <title>Genomic evolution and insights into agronomic trait innovations of Sesamum species.</title>
        <authorList>
            <person name="Miao H."/>
            <person name="Wang L."/>
            <person name="Qu L."/>
            <person name="Liu H."/>
            <person name="Sun Y."/>
            <person name="Le M."/>
            <person name="Wang Q."/>
            <person name="Wei S."/>
            <person name="Zheng Y."/>
            <person name="Lin W."/>
            <person name="Duan Y."/>
            <person name="Cao H."/>
            <person name="Xiong S."/>
            <person name="Wang X."/>
            <person name="Wei L."/>
            <person name="Li C."/>
            <person name="Ma Q."/>
            <person name="Ju M."/>
            <person name="Zhao R."/>
            <person name="Li G."/>
            <person name="Mu C."/>
            <person name="Tian Q."/>
            <person name="Mei H."/>
            <person name="Zhang T."/>
            <person name="Gao T."/>
            <person name="Zhang H."/>
        </authorList>
    </citation>
    <scope>NUCLEOTIDE SEQUENCE</scope>
    <source>
        <strain evidence="6">G02</strain>
    </source>
</reference>
<keyword evidence="3" id="KW-0862">Zinc</keyword>
<dbReference type="InterPro" id="IPR025724">
    <property type="entry name" value="GAG-pre-integrase_dom"/>
</dbReference>
<evidence type="ECO:0000313" key="6">
    <source>
        <dbReference type="EMBL" id="KAL0408429.1"/>
    </source>
</evidence>
<dbReference type="InterPro" id="IPR013103">
    <property type="entry name" value="RVT_2"/>
</dbReference>
<dbReference type="GO" id="GO:0003676">
    <property type="term" value="F:nucleic acid binding"/>
    <property type="evidence" value="ECO:0007669"/>
    <property type="project" value="InterPro"/>
</dbReference>
<name>A0AAW2TUS3_SESRA</name>
<evidence type="ECO:0000256" key="4">
    <source>
        <dbReference type="SAM" id="MobiDB-lite"/>
    </source>
</evidence>
<dbReference type="AlphaFoldDB" id="A0AAW2TUS3"/>
<dbReference type="PROSITE" id="PS50158">
    <property type="entry name" value="ZF_CCHC"/>
    <property type="match status" value="1"/>
</dbReference>
<gene>
    <name evidence="6" type="ORF">Sradi_1777300</name>
</gene>
<dbReference type="SMART" id="SM00343">
    <property type="entry name" value="ZnF_C2HC"/>
    <property type="match status" value="1"/>
</dbReference>
<comment type="caution">
    <text evidence="6">The sequence shown here is derived from an EMBL/GenBank/DDBJ whole genome shotgun (WGS) entry which is preliminary data.</text>
</comment>
<accession>A0AAW2TUS3</accession>
<evidence type="ECO:0000259" key="5">
    <source>
        <dbReference type="PROSITE" id="PS50158"/>
    </source>
</evidence>
<dbReference type="Pfam" id="PF00098">
    <property type="entry name" value="zf-CCHC"/>
    <property type="match status" value="1"/>
</dbReference>
<dbReference type="Pfam" id="PF07727">
    <property type="entry name" value="RVT_2"/>
    <property type="match status" value="1"/>
</dbReference>
<proteinExistence type="predicted"/>
<dbReference type="Pfam" id="PF13976">
    <property type="entry name" value="gag_pre-integrs"/>
    <property type="match status" value="1"/>
</dbReference>
<dbReference type="InterPro" id="IPR039537">
    <property type="entry name" value="Retrotran_Ty1/copia-like"/>
</dbReference>
<dbReference type="EMBL" id="JACGWJ010000007">
    <property type="protein sequence ID" value="KAL0408429.1"/>
    <property type="molecule type" value="Genomic_DNA"/>
</dbReference>
<feature type="domain" description="CCHC-type" evidence="5">
    <location>
        <begin position="38"/>
        <end position="54"/>
    </location>
</feature>
<organism evidence="6">
    <name type="scientific">Sesamum radiatum</name>
    <name type="common">Black benniseed</name>
    <dbReference type="NCBI Taxonomy" id="300843"/>
    <lineage>
        <taxon>Eukaryota</taxon>
        <taxon>Viridiplantae</taxon>
        <taxon>Streptophyta</taxon>
        <taxon>Embryophyta</taxon>
        <taxon>Tracheophyta</taxon>
        <taxon>Spermatophyta</taxon>
        <taxon>Magnoliopsida</taxon>
        <taxon>eudicotyledons</taxon>
        <taxon>Gunneridae</taxon>
        <taxon>Pentapetalae</taxon>
        <taxon>asterids</taxon>
        <taxon>lamiids</taxon>
        <taxon>Lamiales</taxon>
        <taxon>Pedaliaceae</taxon>
        <taxon>Sesamum</taxon>
    </lineage>
</organism>
<dbReference type="Gene3D" id="4.10.60.10">
    <property type="entry name" value="Zinc finger, CCHC-type"/>
    <property type="match status" value="1"/>
</dbReference>
<evidence type="ECO:0000256" key="3">
    <source>
        <dbReference type="PROSITE-ProRule" id="PRU00047"/>
    </source>
</evidence>
<keyword evidence="1" id="KW-0479">Metal-binding</keyword>
<protein>
    <submittedName>
        <fullName evidence="6">Retrovirus-related Pol polyprotein from transposon TNT 1-94</fullName>
    </submittedName>
</protein>
<dbReference type="GO" id="GO:0016787">
    <property type="term" value="F:hydrolase activity"/>
    <property type="evidence" value="ECO:0007669"/>
    <property type="project" value="UniProtKB-KW"/>
</dbReference>
<sequence length="610" mass="69499">MEAGESVHMATQGKNKDQAKGKRKAKVPPHAEIKKESKCFFCKKEGHIKKDCPKFKIWLEKKVSRLVSYGYSFKFGDDITLFYNNHFVGNGTLSNGLYHINLQSDALYTLHVYANAGIKRCVMNEDSCVLWHRRLGHISIERIKKLVNDGVLNTLDFTDFDTYVGCIKGKQTNVSKKGFKAEVEKQCDKRIKVVRSDRGGEYFGRYTEGGQAPGPFAKFLAEQECPSEVRVYNPQEKKLDPRTISGYFVGYAESLRDTDFIVHQEDDLISGSDKGLSIRSNVDHSESQLSTSSNGLIVVVYNTPTVQMRVEQPIQTVPQVDDHEPVDPVVPHIPRNVEQPVDQQAPPENVDATLRRSTRIKRSAISSDYMVYLQESEFNVGAENDPETSSQAMKSRESNLWYDAMKEEMNSMAFNEVWDLVKLPDGFKAIRCKWVFKTKKDSLGNIKRHKAKLVAMGFTQREGIDYTETFSPVSKKESLRTIMALVAHFDMDLHQMDVKTFLNGELEEEVYMKQLEGFSSSNGEHLNFEMEDMGEASYVIGIKIHRDRSQCILGLSQETYINKILERFRMKDCSPSIAPIVKGDKLHLNQCPRNDLEREQMKDIPYASAI</sequence>
<dbReference type="InterPro" id="IPR001878">
    <property type="entry name" value="Znf_CCHC"/>
</dbReference>
<dbReference type="PANTHER" id="PTHR42648">
    <property type="entry name" value="TRANSPOSASE, PUTATIVE-RELATED"/>
    <property type="match status" value="1"/>
</dbReference>
<evidence type="ECO:0000256" key="1">
    <source>
        <dbReference type="ARBA" id="ARBA00022723"/>
    </source>
</evidence>
<evidence type="ECO:0000256" key="2">
    <source>
        <dbReference type="ARBA" id="ARBA00022801"/>
    </source>
</evidence>